<dbReference type="GO" id="GO:0008168">
    <property type="term" value="F:methyltransferase activity"/>
    <property type="evidence" value="ECO:0007669"/>
    <property type="project" value="TreeGrafter"/>
</dbReference>
<dbReference type="SUPFAM" id="SSF53335">
    <property type="entry name" value="S-adenosyl-L-methionine-dependent methyltransferases"/>
    <property type="match status" value="1"/>
</dbReference>
<keyword evidence="3" id="KW-1185">Reference proteome</keyword>
<dbReference type="InterPro" id="IPR029063">
    <property type="entry name" value="SAM-dependent_MTases_sf"/>
</dbReference>
<organism evidence="2 3">
    <name type="scientific">Staphylotrichum longicolle</name>
    <dbReference type="NCBI Taxonomy" id="669026"/>
    <lineage>
        <taxon>Eukaryota</taxon>
        <taxon>Fungi</taxon>
        <taxon>Dikarya</taxon>
        <taxon>Ascomycota</taxon>
        <taxon>Pezizomycotina</taxon>
        <taxon>Sordariomycetes</taxon>
        <taxon>Sordariomycetidae</taxon>
        <taxon>Sordariales</taxon>
        <taxon>Chaetomiaceae</taxon>
        <taxon>Staphylotrichum</taxon>
    </lineage>
</organism>
<proteinExistence type="inferred from homology"/>
<evidence type="ECO:0008006" key="4">
    <source>
        <dbReference type="Google" id="ProtNLM"/>
    </source>
</evidence>
<protein>
    <recommendedName>
        <fullName evidence="4">S-adenosyl-L-methionine-dependent methyltransferase</fullName>
    </recommendedName>
</protein>
<comment type="similarity">
    <text evidence="1">Belongs to the methyltransferase superfamily. LaeA methyltransferase family.</text>
</comment>
<dbReference type="CDD" id="cd02440">
    <property type="entry name" value="AdoMet_MTases"/>
    <property type="match status" value="1"/>
</dbReference>
<evidence type="ECO:0000313" key="3">
    <source>
        <dbReference type="Proteomes" id="UP001197093"/>
    </source>
</evidence>
<reference evidence="2" key="1">
    <citation type="submission" date="2023-02" db="EMBL/GenBank/DDBJ databases">
        <authorList>
            <person name="Palmer J.M."/>
        </authorList>
    </citation>
    <scope>NUCLEOTIDE SEQUENCE</scope>
    <source>
        <strain evidence="2">FW57</strain>
    </source>
</reference>
<gene>
    <name evidence="2" type="ORF">NEMBOFW57_005792</name>
</gene>
<dbReference type="AlphaFoldDB" id="A0AAD4EXG4"/>
<dbReference type="Pfam" id="PF13489">
    <property type="entry name" value="Methyltransf_23"/>
    <property type="match status" value="1"/>
</dbReference>
<dbReference type="EMBL" id="JAHCVI010000002">
    <property type="protein sequence ID" value="KAG7289421.1"/>
    <property type="molecule type" value="Genomic_DNA"/>
</dbReference>
<dbReference type="PANTHER" id="PTHR43591">
    <property type="entry name" value="METHYLTRANSFERASE"/>
    <property type="match status" value="1"/>
</dbReference>
<dbReference type="Gene3D" id="3.40.50.150">
    <property type="entry name" value="Vaccinia Virus protein VP39"/>
    <property type="match status" value="1"/>
</dbReference>
<evidence type="ECO:0000313" key="2">
    <source>
        <dbReference type="EMBL" id="KAG7289421.1"/>
    </source>
</evidence>
<dbReference type="Proteomes" id="UP001197093">
    <property type="component" value="Unassembled WGS sequence"/>
</dbReference>
<evidence type="ECO:0000256" key="1">
    <source>
        <dbReference type="ARBA" id="ARBA00038158"/>
    </source>
</evidence>
<accession>A0AAD4EXG4</accession>
<name>A0AAD4EXG4_9PEZI</name>
<sequence length="250" mass="27982">MATGGGFNVMGMQGTTTLGAPFDFADKFPNATVIGTDISPNQPTWVPPNVRFELDDATQDWIYAANDFDYIHMRYLLGSIPDWRRLLKQAYRCCKPGGYVESLEVSCIYESDDGSVKEGSPMDQWGKVYVEAGKKFGRPFDVVPAGIVQDAFRHAGFVDIVEWEFKCPIGVWPKDPKLKEIAAYALAGIANDAEGWVLYVWNQVMGWSKEEIAVYIAHLRKQLRDPNVHGYGLMRVVYARKPETDAPATS</sequence>
<comment type="caution">
    <text evidence="2">The sequence shown here is derived from an EMBL/GenBank/DDBJ whole genome shotgun (WGS) entry which is preliminary data.</text>
</comment>
<dbReference type="PANTHER" id="PTHR43591:SF10">
    <property type="entry name" value="ABC TRANSMEMBRANE TYPE-1 DOMAIN-CONTAINING PROTEIN-RELATED"/>
    <property type="match status" value="1"/>
</dbReference>